<evidence type="ECO:0000313" key="1">
    <source>
        <dbReference type="EnsemblMetazoa" id="XP_029340899.1"/>
    </source>
</evidence>
<dbReference type="Proteomes" id="UP000007819">
    <property type="component" value="Chromosome X"/>
</dbReference>
<dbReference type="KEGG" id="api:115033074"/>
<dbReference type="RefSeq" id="XP_029340899.1">
    <property type="nucleotide sequence ID" value="XM_029485039.1"/>
</dbReference>
<keyword evidence="2" id="KW-1185">Reference proteome</keyword>
<dbReference type="EnsemblMetazoa" id="XM_029485039.1">
    <property type="protein sequence ID" value="XP_029340899.1"/>
    <property type="gene ID" value="LOC115033074"/>
</dbReference>
<accession>A0A8R2NJ91</accession>
<proteinExistence type="predicted"/>
<dbReference type="AlphaFoldDB" id="A0A8R2NJ91"/>
<organism evidence="1 2">
    <name type="scientific">Acyrthosiphon pisum</name>
    <name type="common">Pea aphid</name>
    <dbReference type="NCBI Taxonomy" id="7029"/>
    <lineage>
        <taxon>Eukaryota</taxon>
        <taxon>Metazoa</taxon>
        <taxon>Ecdysozoa</taxon>
        <taxon>Arthropoda</taxon>
        <taxon>Hexapoda</taxon>
        <taxon>Insecta</taxon>
        <taxon>Pterygota</taxon>
        <taxon>Neoptera</taxon>
        <taxon>Paraneoptera</taxon>
        <taxon>Hemiptera</taxon>
        <taxon>Sternorrhyncha</taxon>
        <taxon>Aphidomorpha</taxon>
        <taxon>Aphidoidea</taxon>
        <taxon>Aphididae</taxon>
        <taxon>Macrosiphini</taxon>
        <taxon>Acyrthosiphon</taxon>
    </lineage>
</organism>
<reference evidence="2" key="1">
    <citation type="submission" date="2010-06" db="EMBL/GenBank/DDBJ databases">
        <authorList>
            <person name="Jiang H."/>
            <person name="Abraham K."/>
            <person name="Ali S."/>
            <person name="Alsbrooks S.L."/>
            <person name="Anim B.N."/>
            <person name="Anosike U.S."/>
            <person name="Attaway T."/>
            <person name="Bandaranaike D.P."/>
            <person name="Battles P.K."/>
            <person name="Bell S.N."/>
            <person name="Bell A.V."/>
            <person name="Beltran B."/>
            <person name="Bickham C."/>
            <person name="Bustamante Y."/>
            <person name="Caleb T."/>
            <person name="Canada A."/>
            <person name="Cardenas V."/>
            <person name="Carter K."/>
            <person name="Chacko J."/>
            <person name="Chandrabose M.N."/>
            <person name="Chavez D."/>
            <person name="Chavez A."/>
            <person name="Chen L."/>
            <person name="Chu H.-S."/>
            <person name="Claassen K.J."/>
            <person name="Cockrell R."/>
            <person name="Collins M."/>
            <person name="Cooper J.A."/>
            <person name="Cree A."/>
            <person name="Curry S.M."/>
            <person name="Da Y."/>
            <person name="Dao M.D."/>
            <person name="Das B."/>
            <person name="Davila M.-L."/>
            <person name="Davy-Carroll L."/>
            <person name="Denson S."/>
            <person name="Dinh H."/>
            <person name="Ebong V.E."/>
            <person name="Edwards J.R."/>
            <person name="Egan A."/>
            <person name="El-Daye J."/>
            <person name="Escobedo L."/>
            <person name="Fernandez S."/>
            <person name="Fernando P.R."/>
            <person name="Flagg N."/>
            <person name="Forbes L.D."/>
            <person name="Fowler R.G."/>
            <person name="Fu Q."/>
            <person name="Gabisi R.A."/>
            <person name="Ganer J."/>
            <person name="Garbino Pronczuk A."/>
            <person name="Garcia R.M."/>
            <person name="Garner T."/>
            <person name="Garrett T.E."/>
            <person name="Gonzalez D.A."/>
            <person name="Hamid H."/>
            <person name="Hawkins E.S."/>
            <person name="Hirani K."/>
            <person name="Hogues M.E."/>
            <person name="Hollins B."/>
            <person name="Hsiao C.-H."/>
            <person name="Jabil R."/>
            <person name="James M.L."/>
            <person name="Jhangiani S.N."/>
            <person name="Johnson B."/>
            <person name="Johnson Q."/>
            <person name="Joshi V."/>
            <person name="Kalu J.B."/>
            <person name="Kam C."/>
            <person name="Kashfia A."/>
            <person name="Keebler J."/>
            <person name="Kisamo H."/>
            <person name="Kovar C.L."/>
            <person name="Lago L.A."/>
            <person name="Lai C.-Y."/>
            <person name="Laidlaw J."/>
            <person name="Lara F."/>
            <person name="Le T.-K."/>
            <person name="Lee S.L."/>
            <person name="Legall F.H."/>
            <person name="Lemon S.J."/>
            <person name="Lewis L.R."/>
            <person name="Li B."/>
            <person name="Liu Y."/>
            <person name="Liu Y.-S."/>
            <person name="Lopez J."/>
            <person name="Lozado R.J."/>
            <person name="Lu J."/>
            <person name="Madu R.C."/>
            <person name="Maheshwari M."/>
            <person name="Maheshwari R."/>
            <person name="Malloy K."/>
            <person name="Martinez E."/>
            <person name="Mathew T."/>
            <person name="Mercado I.C."/>
            <person name="Mercado C."/>
            <person name="Meyer B."/>
            <person name="Montgomery K."/>
            <person name="Morgan M.B."/>
            <person name="Munidasa M."/>
            <person name="Nazareth L.V."/>
            <person name="Nelson J."/>
            <person name="Ng B.M."/>
            <person name="Nguyen N.B."/>
            <person name="Nguyen P.Q."/>
            <person name="Nguyen T."/>
            <person name="Obregon M."/>
            <person name="Okwuonu G.O."/>
            <person name="Onwere C.G."/>
            <person name="Orozco G."/>
            <person name="Parra A."/>
            <person name="Patel S."/>
            <person name="Patil S."/>
            <person name="Perez A."/>
            <person name="Perez Y."/>
            <person name="Pham C."/>
            <person name="Primus E.L."/>
            <person name="Pu L.-L."/>
            <person name="Puazo M."/>
            <person name="Qin X."/>
            <person name="Quiroz J.B."/>
            <person name="Reese J."/>
            <person name="Richards S."/>
            <person name="Rives C.M."/>
            <person name="Robberts R."/>
            <person name="Ruiz S.J."/>
            <person name="Ruiz M.J."/>
            <person name="Santibanez J."/>
            <person name="Schneider B.W."/>
            <person name="Sisson I."/>
            <person name="Smith M."/>
            <person name="Sodergren E."/>
            <person name="Song X.-Z."/>
            <person name="Song B.B."/>
            <person name="Summersgill H."/>
            <person name="Thelus R."/>
            <person name="Thornton R.D."/>
            <person name="Trejos Z.Y."/>
            <person name="Usmani K."/>
            <person name="Vattathil S."/>
            <person name="Villasana D."/>
            <person name="Walker D.L."/>
            <person name="Wang S."/>
            <person name="Wang K."/>
            <person name="White C.S."/>
            <person name="Williams A.C."/>
            <person name="Williamson J."/>
            <person name="Wilson K."/>
            <person name="Woghiren I.O."/>
            <person name="Woodworth J.R."/>
            <person name="Worley K.C."/>
            <person name="Wright R.A."/>
            <person name="Wu W."/>
            <person name="Young L."/>
            <person name="Zhang L."/>
            <person name="Zhang J."/>
            <person name="Zhu Y."/>
            <person name="Muzny D.M."/>
            <person name="Weinstock G."/>
            <person name="Gibbs R.A."/>
        </authorList>
    </citation>
    <scope>NUCLEOTIDE SEQUENCE [LARGE SCALE GENOMIC DNA]</scope>
    <source>
        <strain evidence="2">LSR1</strain>
    </source>
</reference>
<dbReference type="OrthoDB" id="6626930at2759"/>
<protein>
    <submittedName>
        <fullName evidence="1">Uncharacterized protein</fullName>
    </submittedName>
</protein>
<evidence type="ECO:0000313" key="2">
    <source>
        <dbReference type="Proteomes" id="UP000007819"/>
    </source>
</evidence>
<name>A0A8R2NJ91_ACYPI</name>
<dbReference type="GeneID" id="115033074"/>
<reference evidence="1" key="2">
    <citation type="submission" date="2022-06" db="UniProtKB">
        <authorList>
            <consortium name="EnsemblMetazoa"/>
        </authorList>
    </citation>
    <scope>IDENTIFICATION</scope>
</reference>
<sequence length="127" mass="15026">MAEKQWVVGLFEEENKFSVIPSNWIVQLGNTTFCQWPKKRITDTMIINSENPAKDWQPFPVKIIEQYSTYEQASKREKEIFLQASESDQSVGRGKRKRKMKFKKNYTHSDGSDTGNLYFNFTKYYYG</sequence>